<evidence type="ECO:0000313" key="7">
    <source>
        <dbReference type="EMBL" id="RUO97003.1"/>
    </source>
</evidence>
<dbReference type="GO" id="GO:0007188">
    <property type="term" value="P:adenylate cyclase-modulating G protein-coupled receptor signaling pathway"/>
    <property type="evidence" value="ECO:0007669"/>
    <property type="project" value="TreeGrafter"/>
</dbReference>
<reference evidence="7 8" key="1">
    <citation type="journal article" date="2018" name="New Phytol.">
        <title>Phylogenomics of Endogonaceae and evolution of mycorrhizas within Mucoromycota.</title>
        <authorList>
            <person name="Chang Y."/>
            <person name="Desiro A."/>
            <person name="Na H."/>
            <person name="Sandor L."/>
            <person name="Lipzen A."/>
            <person name="Clum A."/>
            <person name="Barry K."/>
            <person name="Grigoriev I.V."/>
            <person name="Martin F.M."/>
            <person name="Stajich J.E."/>
            <person name="Smith M.E."/>
            <person name="Bonito G."/>
            <person name="Spatafora J.W."/>
        </authorList>
    </citation>
    <scope>NUCLEOTIDE SEQUENCE [LARGE SCALE GENOMIC DNA]</scope>
    <source>
        <strain evidence="7 8">GMNB39</strain>
    </source>
</reference>
<dbReference type="GO" id="GO:0005737">
    <property type="term" value="C:cytoplasm"/>
    <property type="evidence" value="ECO:0007669"/>
    <property type="project" value="TreeGrafter"/>
</dbReference>
<dbReference type="SMART" id="SM00275">
    <property type="entry name" value="G_alpha"/>
    <property type="match status" value="1"/>
</dbReference>
<feature type="binding site" evidence="4">
    <location>
        <begin position="228"/>
        <end position="234"/>
    </location>
    <ligand>
        <name>GTP</name>
        <dbReference type="ChEBI" id="CHEBI:37565"/>
    </ligand>
</feature>
<dbReference type="GO" id="GO:0046872">
    <property type="term" value="F:metal ion binding"/>
    <property type="evidence" value="ECO:0007669"/>
    <property type="project" value="UniProtKB-KW"/>
</dbReference>
<dbReference type="PANTHER" id="PTHR10218:SF360">
    <property type="entry name" value="GUANINE NUCLEOTIDE-BINDING PROTEIN SUBUNIT ALPHA HOMOLOG"/>
    <property type="match status" value="1"/>
</dbReference>
<dbReference type="GO" id="GO:0005834">
    <property type="term" value="C:heterotrimeric G-protein complex"/>
    <property type="evidence" value="ECO:0007669"/>
    <property type="project" value="TreeGrafter"/>
</dbReference>
<feature type="binding site" evidence="5">
    <location>
        <position position="234"/>
    </location>
    <ligand>
        <name>Mg(2+)</name>
        <dbReference type="ChEBI" id="CHEBI:18420"/>
    </ligand>
</feature>
<keyword evidence="3" id="KW-0807">Transducer</keyword>
<dbReference type="PANTHER" id="PTHR10218">
    <property type="entry name" value="GTP-BINDING PROTEIN ALPHA SUBUNIT"/>
    <property type="match status" value="1"/>
</dbReference>
<evidence type="ECO:0000313" key="8">
    <source>
        <dbReference type="Proteomes" id="UP000268093"/>
    </source>
</evidence>
<feature type="region of interest" description="Disordered" evidence="6">
    <location>
        <begin position="1"/>
        <end position="43"/>
    </location>
</feature>
<dbReference type="GO" id="GO:0003924">
    <property type="term" value="F:GTPase activity"/>
    <property type="evidence" value="ECO:0007669"/>
    <property type="project" value="InterPro"/>
</dbReference>
<dbReference type="Gene3D" id="3.40.50.300">
    <property type="entry name" value="P-loop containing nucleotide triphosphate hydrolases"/>
    <property type="match status" value="1"/>
</dbReference>
<dbReference type="InterPro" id="IPR001019">
    <property type="entry name" value="Gprotein_alpha_su"/>
</dbReference>
<evidence type="ECO:0000256" key="2">
    <source>
        <dbReference type="ARBA" id="ARBA00023134"/>
    </source>
</evidence>
<dbReference type="InterPro" id="IPR027417">
    <property type="entry name" value="P-loop_NTPase"/>
</dbReference>
<feature type="compositionally biased region" description="Basic and acidic residues" evidence="6">
    <location>
        <begin position="10"/>
        <end position="28"/>
    </location>
</feature>
<keyword evidence="2 4" id="KW-0342">GTP-binding</keyword>
<protein>
    <recommendedName>
        <fullName evidence="9">Guanine nucleotide binding protein, alpha subunit</fullName>
    </recommendedName>
</protein>
<dbReference type="GO" id="GO:0005525">
    <property type="term" value="F:GTP binding"/>
    <property type="evidence" value="ECO:0007669"/>
    <property type="project" value="UniProtKB-KW"/>
</dbReference>
<dbReference type="Proteomes" id="UP000268093">
    <property type="component" value="Unassembled WGS sequence"/>
</dbReference>
<evidence type="ECO:0000256" key="4">
    <source>
        <dbReference type="PIRSR" id="PIRSR601019-1"/>
    </source>
</evidence>
<evidence type="ECO:0000256" key="1">
    <source>
        <dbReference type="ARBA" id="ARBA00022741"/>
    </source>
</evidence>
<dbReference type="SUPFAM" id="SSF47895">
    <property type="entry name" value="Transducin (alpha subunit), insertion domain"/>
    <property type="match status" value="1"/>
</dbReference>
<feature type="binding site" evidence="4">
    <location>
        <begin position="203"/>
        <end position="204"/>
    </location>
    <ligand>
        <name>GTP</name>
        <dbReference type="ChEBI" id="CHEBI:37565"/>
    </ligand>
</feature>
<dbReference type="GO" id="GO:0031683">
    <property type="term" value="F:G-protein beta/gamma-subunit complex binding"/>
    <property type="evidence" value="ECO:0007669"/>
    <property type="project" value="InterPro"/>
</dbReference>
<keyword evidence="1 4" id="KW-0547">Nucleotide-binding</keyword>
<evidence type="ECO:0000256" key="6">
    <source>
        <dbReference type="SAM" id="MobiDB-lite"/>
    </source>
</evidence>
<dbReference type="SUPFAM" id="SSF52540">
    <property type="entry name" value="P-loop containing nucleoside triphosphate hydrolases"/>
    <property type="match status" value="1"/>
</dbReference>
<organism evidence="7 8">
    <name type="scientific">Jimgerdemannia flammicorona</name>
    <dbReference type="NCBI Taxonomy" id="994334"/>
    <lineage>
        <taxon>Eukaryota</taxon>
        <taxon>Fungi</taxon>
        <taxon>Fungi incertae sedis</taxon>
        <taxon>Mucoromycota</taxon>
        <taxon>Mucoromycotina</taxon>
        <taxon>Endogonomycetes</taxon>
        <taxon>Endogonales</taxon>
        <taxon>Endogonaceae</taxon>
        <taxon>Jimgerdemannia</taxon>
    </lineage>
</organism>
<evidence type="ECO:0008006" key="9">
    <source>
        <dbReference type="Google" id="ProtNLM"/>
    </source>
</evidence>
<comment type="caution">
    <text evidence="7">The sequence shown here is derived from an EMBL/GenBank/DDBJ whole genome shotgun (WGS) entry which is preliminary data.</text>
</comment>
<dbReference type="AlphaFoldDB" id="A0A433A2U2"/>
<dbReference type="Gene3D" id="1.10.400.10">
    <property type="entry name" value="GI Alpha 1, domain 2-like"/>
    <property type="match status" value="1"/>
</dbReference>
<keyword evidence="5" id="KW-0460">Magnesium</keyword>
<dbReference type="PRINTS" id="PR00318">
    <property type="entry name" value="GPROTEINA"/>
</dbReference>
<evidence type="ECO:0000256" key="3">
    <source>
        <dbReference type="ARBA" id="ARBA00023224"/>
    </source>
</evidence>
<proteinExistence type="predicted"/>
<sequence length="256" mass="28690">MDSSVAQDSKYIHLNDDQDRTNTTDKSRSRNKMNLAEEREAKRNSDAIDKQLIAEKIAREKEKSAKLLLLGAAESGKTTVLKQIRIIHSGGLANERKRYQRIVYLNTINAMKALCAALISSDIPLTIPDYREHVEFITAMANTTDPTYMNGQSITTLLTKRASTDTPTASTLFQQAAPAIKALWGDAAIKEVYAKGLAKDIQDSAKYFLDNIDRISEDDYEPTDIDILQARVKTIGVTEHKFEIDSVVYRYITRVG</sequence>
<dbReference type="InterPro" id="IPR011025">
    <property type="entry name" value="GproteinA_insert"/>
</dbReference>
<dbReference type="GO" id="GO:0001664">
    <property type="term" value="F:G protein-coupled receptor binding"/>
    <property type="evidence" value="ECO:0007669"/>
    <property type="project" value="TreeGrafter"/>
</dbReference>
<accession>A0A433A2U2</accession>
<keyword evidence="8" id="KW-1185">Reference proteome</keyword>
<gene>
    <name evidence="7" type="ORF">BC936DRAFT_141139</name>
</gene>
<dbReference type="PROSITE" id="PS51882">
    <property type="entry name" value="G_ALPHA"/>
    <property type="match status" value="1"/>
</dbReference>
<feature type="binding site" evidence="4">
    <location>
        <begin position="74"/>
        <end position="79"/>
    </location>
    <ligand>
        <name>GTP</name>
        <dbReference type="ChEBI" id="CHEBI:37565"/>
    </ligand>
</feature>
<feature type="binding site" evidence="5">
    <location>
        <position position="78"/>
    </location>
    <ligand>
        <name>Mg(2+)</name>
        <dbReference type="ChEBI" id="CHEBI:18420"/>
    </ligand>
</feature>
<dbReference type="OrthoDB" id="5817230at2759"/>
<dbReference type="EMBL" id="RBNI01018877">
    <property type="protein sequence ID" value="RUO97003.1"/>
    <property type="molecule type" value="Genomic_DNA"/>
</dbReference>
<evidence type="ECO:0000256" key="5">
    <source>
        <dbReference type="PIRSR" id="PIRSR601019-2"/>
    </source>
</evidence>
<keyword evidence="5" id="KW-0479">Metal-binding</keyword>
<name>A0A433A2U2_9FUNG</name>
<dbReference type="Pfam" id="PF00503">
    <property type="entry name" value="G-alpha"/>
    <property type="match status" value="1"/>
</dbReference>